<name>A0A3N1L120_9PROT</name>
<evidence type="ECO:0000313" key="3">
    <source>
        <dbReference type="EMBL" id="ROP83205.1"/>
    </source>
</evidence>
<evidence type="ECO:0000256" key="2">
    <source>
        <dbReference type="SAM" id="MobiDB-lite"/>
    </source>
</evidence>
<accession>A0A3N1L120</accession>
<dbReference type="Proteomes" id="UP000278222">
    <property type="component" value="Unassembled WGS sequence"/>
</dbReference>
<gene>
    <name evidence="3" type="ORF">EDC65_4736</name>
</gene>
<dbReference type="Pfam" id="PF04519">
    <property type="entry name" value="Bactofilin"/>
    <property type="match status" value="1"/>
</dbReference>
<dbReference type="InterPro" id="IPR007607">
    <property type="entry name" value="BacA/B"/>
</dbReference>
<keyword evidence="4" id="KW-1185">Reference proteome</keyword>
<reference evidence="3 4" key="1">
    <citation type="submission" date="2018-11" db="EMBL/GenBank/DDBJ databases">
        <title>Genomic Encyclopedia of Type Strains, Phase IV (KMG-IV): sequencing the most valuable type-strain genomes for metagenomic binning, comparative biology and taxonomic classification.</title>
        <authorList>
            <person name="Goeker M."/>
        </authorList>
    </citation>
    <scope>NUCLEOTIDE SEQUENCE [LARGE SCALE GENOMIC DNA]</scope>
    <source>
        <strain evidence="3 4">DSM 5900</strain>
    </source>
</reference>
<feature type="region of interest" description="Disordered" evidence="2">
    <location>
        <begin position="107"/>
        <end position="132"/>
    </location>
</feature>
<comment type="caution">
    <text evidence="3">The sequence shown here is derived from an EMBL/GenBank/DDBJ whole genome shotgun (WGS) entry which is preliminary data.</text>
</comment>
<proteinExistence type="inferred from homology"/>
<evidence type="ECO:0000313" key="4">
    <source>
        <dbReference type="Proteomes" id="UP000278222"/>
    </source>
</evidence>
<dbReference type="PANTHER" id="PTHR35024:SF4">
    <property type="entry name" value="POLYMER-FORMING CYTOSKELETAL PROTEIN"/>
    <property type="match status" value="1"/>
</dbReference>
<sequence>MTAVPTNDSYLSVGEGVEIAATIERCSRIYVAGKARLQTTCKSFVLDANGRVEGTIECETAEVRGRFEGEIRATQRLIVHETGNIEGEIRYGRLEVADGGRLTGRIESLGGTGNPALPASSPVDPYRGRPAV</sequence>
<organism evidence="3 4">
    <name type="scientific">Stella humosa</name>
    <dbReference type="NCBI Taxonomy" id="94"/>
    <lineage>
        <taxon>Bacteria</taxon>
        <taxon>Pseudomonadati</taxon>
        <taxon>Pseudomonadota</taxon>
        <taxon>Alphaproteobacteria</taxon>
        <taxon>Rhodospirillales</taxon>
        <taxon>Stellaceae</taxon>
        <taxon>Stella</taxon>
    </lineage>
</organism>
<dbReference type="AlphaFoldDB" id="A0A3N1L120"/>
<dbReference type="RefSeq" id="WP_170216667.1">
    <property type="nucleotide sequence ID" value="NZ_AP019700.1"/>
</dbReference>
<dbReference type="PANTHER" id="PTHR35024">
    <property type="entry name" value="HYPOTHETICAL CYTOSOLIC PROTEIN"/>
    <property type="match status" value="1"/>
</dbReference>
<protein>
    <submittedName>
        <fullName evidence="3">Polymer-forming protein</fullName>
    </submittedName>
</protein>
<comment type="similarity">
    <text evidence="1">Belongs to the bactofilin family.</text>
</comment>
<evidence type="ECO:0000256" key="1">
    <source>
        <dbReference type="ARBA" id="ARBA00044755"/>
    </source>
</evidence>
<dbReference type="EMBL" id="RJKX01000017">
    <property type="protein sequence ID" value="ROP83205.1"/>
    <property type="molecule type" value="Genomic_DNA"/>
</dbReference>